<feature type="transmembrane region" description="Helical" evidence="1">
    <location>
        <begin position="54"/>
        <end position="73"/>
    </location>
</feature>
<comment type="caution">
    <text evidence="2">The sequence shown here is derived from an EMBL/GenBank/DDBJ whole genome shotgun (WGS) entry which is preliminary data.</text>
</comment>
<organism evidence="2 3">
    <name type="scientific">Candidatus Photodesmus katoptron Akat1</name>
    <dbReference type="NCBI Taxonomy" id="1236703"/>
    <lineage>
        <taxon>Bacteria</taxon>
        <taxon>Pseudomonadati</taxon>
        <taxon>Pseudomonadota</taxon>
        <taxon>Gammaproteobacteria</taxon>
        <taxon>Vibrionales</taxon>
        <taxon>Vibrionaceae</taxon>
        <taxon>Candidatus Photodesmus</taxon>
    </lineage>
</organism>
<keyword evidence="1" id="KW-1133">Transmembrane helix</keyword>
<name>S3DHM9_9GAMM</name>
<dbReference type="Proteomes" id="UP000053688">
    <property type="component" value="Unassembled WGS sequence"/>
</dbReference>
<evidence type="ECO:0000313" key="2">
    <source>
        <dbReference type="EMBL" id="EPE37190.1"/>
    </source>
</evidence>
<keyword evidence="1" id="KW-0812">Transmembrane</keyword>
<gene>
    <name evidence="2" type="ORF">O1U_0018</name>
</gene>
<dbReference type="eggNOG" id="COG1585">
    <property type="taxonomic scope" value="Bacteria"/>
</dbReference>
<reference evidence="2 3" key="1">
    <citation type="journal article" date="2014" name="Environ. Microbiol.">
        <title>Genomic signatures of obligate host dependence in the luminous bacterial symbiont of a vertebrate.</title>
        <authorList>
            <person name="Hendry T.A."/>
            <person name="de Wet J.R."/>
            <person name="Dunlap P.V."/>
        </authorList>
    </citation>
    <scope>NUCLEOTIDE SEQUENCE [LARGE SCALE GENOMIC DNA]</scope>
    <source>
        <strain evidence="2 3">Akat1</strain>
        <plasmid evidence="2">pPK001</plasmid>
    </source>
</reference>
<dbReference type="AlphaFoldDB" id="S3DHM9"/>
<keyword evidence="3" id="KW-1185">Reference proteome</keyword>
<keyword evidence="2" id="KW-0614">Plasmid</keyword>
<feature type="transmembrane region" description="Helical" evidence="1">
    <location>
        <begin position="29"/>
        <end position="48"/>
    </location>
</feature>
<dbReference type="RefSeq" id="WP_016504208.1">
    <property type="nucleotide sequence ID" value="NZ_AMSD01000003.1"/>
</dbReference>
<evidence type="ECO:0000256" key="1">
    <source>
        <dbReference type="SAM" id="Phobius"/>
    </source>
</evidence>
<protein>
    <submittedName>
        <fullName evidence="2">Putative membrane protein</fullName>
    </submittedName>
</protein>
<accession>S3DHM9</accession>
<dbReference type="EMBL" id="AMSD01000003">
    <property type="protein sequence ID" value="EPE37190.1"/>
    <property type="molecule type" value="Genomic_DNA"/>
</dbReference>
<evidence type="ECO:0000313" key="3">
    <source>
        <dbReference type="Proteomes" id="UP000053688"/>
    </source>
</evidence>
<feature type="transmembrane region" description="Helical" evidence="1">
    <location>
        <begin position="6"/>
        <end position="24"/>
    </location>
</feature>
<keyword evidence="1" id="KW-0472">Membrane</keyword>
<proteinExistence type="predicted"/>
<sequence>MMEYLSYSLVILGIILITIEVSIFGISTFVFLFAGLGMISSGFLMIFSFINSSFISAFLSTSILTILFFLILWKPFKILQNKLDTRKIKTDFHSKEFILENDIDILSKSTHWYSGIQWEIKCLQPIKKGTLVQIDKIEVGVLWVKKKY</sequence>
<geneLocation type="plasmid" evidence="2">
    <name>pPK001</name>
</geneLocation>